<comment type="caution">
    <text evidence="9">The sequence shown here is derived from an EMBL/GenBank/DDBJ whole genome shotgun (WGS) entry which is preliminary data.</text>
</comment>
<dbReference type="Pfam" id="PF04082">
    <property type="entry name" value="Fungal_trans"/>
    <property type="match status" value="1"/>
</dbReference>
<feature type="compositionally biased region" description="Low complexity" evidence="7">
    <location>
        <begin position="505"/>
        <end position="516"/>
    </location>
</feature>
<gene>
    <name evidence="9" type="ORF">C1645_273144</name>
</gene>
<keyword evidence="1" id="KW-0479">Metal-binding</keyword>
<dbReference type="OrthoDB" id="4161332at2759"/>
<evidence type="ECO:0000256" key="5">
    <source>
        <dbReference type="ARBA" id="ARBA00023163"/>
    </source>
</evidence>
<dbReference type="SMART" id="SM00906">
    <property type="entry name" value="Fungal_trans"/>
    <property type="match status" value="1"/>
</dbReference>
<evidence type="ECO:0000313" key="10">
    <source>
        <dbReference type="Proteomes" id="UP000265703"/>
    </source>
</evidence>
<evidence type="ECO:0000256" key="4">
    <source>
        <dbReference type="ARBA" id="ARBA00023125"/>
    </source>
</evidence>
<evidence type="ECO:0000259" key="8">
    <source>
        <dbReference type="SMART" id="SM00906"/>
    </source>
</evidence>
<protein>
    <recommendedName>
        <fullName evidence="8">Xylanolytic transcriptional activator regulatory domain-containing protein</fullName>
    </recommendedName>
</protein>
<evidence type="ECO:0000313" key="9">
    <source>
        <dbReference type="EMBL" id="RIA87711.1"/>
    </source>
</evidence>
<proteinExistence type="predicted"/>
<feature type="compositionally biased region" description="Low complexity" evidence="7">
    <location>
        <begin position="626"/>
        <end position="636"/>
    </location>
</feature>
<evidence type="ECO:0000256" key="3">
    <source>
        <dbReference type="ARBA" id="ARBA00023015"/>
    </source>
</evidence>
<keyword evidence="10" id="KW-1185">Reference proteome</keyword>
<reference evidence="9 10" key="1">
    <citation type="submission" date="2018-06" db="EMBL/GenBank/DDBJ databases">
        <title>Comparative genomics reveals the genomic features of Rhizophagus irregularis, R. cerebriforme, R. diaphanum and Gigaspora rosea, and their symbiotic lifestyle signature.</title>
        <authorList>
            <person name="Morin E."/>
            <person name="San Clemente H."/>
            <person name="Chen E.C.H."/>
            <person name="De La Providencia I."/>
            <person name="Hainaut M."/>
            <person name="Kuo A."/>
            <person name="Kohler A."/>
            <person name="Murat C."/>
            <person name="Tang N."/>
            <person name="Roy S."/>
            <person name="Loubradou J."/>
            <person name="Henrissat B."/>
            <person name="Grigoriev I.V."/>
            <person name="Corradi N."/>
            <person name="Roux C."/>
            <person name="Martin F.M."/>
        </authorList>
    </citation>
    <scope>NUCLEOTIDE SEQUENCE [LARGE SCALE GENOMIC DNA]</scope>
    <source>
        <strain evidence="9 10">DAOM 227022</strain>
    </source>
</reference>
<keyword evidence="6" id="KW-0539">Nucleus</keyword>
<feature type="compositionally biased region" description="Polar residues" evidence="7">
    <location>
        <begin position="517"/>
        <end position="528"/>
    </location>
</feature>
<dbReference type="GO" id="GO:0008270">
    <property type="term" value="F:zinc ion binding"/>
    <property type="evidence" value="ECO:0007669"/>
    <property type="project" value="InterPro"/>
</dbReference>
<dbReference type="GO" id="GO:0003677">
    <property type="term" value="F:DNA binding"/>
    <property type="evidence" value="ECO:0007669"/>
    <property type="project" value="UniProtKB-KW"/>
</dbReference>
<feature type="region of interest" description="Disordered" evidence="7">
    <location>
        <begin position="617"/>
        <end position="640"/>
    </location>
</feature>
<sequence>MKIQTRKMEEFILTGPKIGASWMYSGIATKMLFELGLHRRLKIPNIKIHKEVEQLRNEAFWMCFISENFISASYGRPNMIDETDCDVDIPNMPSDSNPSDEKTRLEIAYIYLINLSRICARVRKYMHASSRQRFLMQEDENKFRVLDAALASWFHSLPEWLKFEEITKDPNGILLNGIGGDIHILFYTILIILHSRYLKQPEECQMNASNSHIICMQSATIIVHCLEILLEKHPDFFALAISGPFAISPAKRVFSWHAKYDENKKADEMLKRLELIQDKVVVVSRSYDRGRVDGEERLNGECVLTEWLGIPTQPRSRINNDDVINPREWEVFIADDDRNLRRQYSWIARKQSGGPFMPRRKTSSYSRSMSTSSNSSIYMKGVRLGSGHDYMNTSQNMDDFNFTFKTDKSFDFSAFSQQSDQNLSLPRVTLDGVLVEEPEQFDQDYKQFGGGSQYHTPLQQSPQLQPQQFNSPYHSPSQQSPQLQASDFYTPLNLSPQLNPQDYNSPYQQSPQLQPQDYGSSSQLNQFGSPHLQHDSSQYNSPQLQPQQYHSPQLQDQHHHSPLQQSPLLSHEELDLKLISEQQFYDPLDNKIVLNSTNDNNNLAWTPPQSAIPEQWNRSNNHHDNNVNSSSSLLDSGGASTMLTPPSDFLSETSLDDITDDGFWNVLNNENNIHHLGNSSLINGSGLSDGLNGDENEGGLGISIENK</sequence>
<dbReference type="GO" id="GO:0006351">
    <property type="term" value="P:DNA-templated transcription"/>
    <property type="evidence" value="ECO:0007669"/>
    <property type="project" value="InterPro"/>
</dbReference>
<keyword evidence="4" id="KW-0238">DNA-binding</keyword>
<keyword evidence="2" id="KW-0862">Zinc</keyword>
<evidence type="ECO:0000256" key="1">
    <source>
        <dbReference type="ARBA" id="ARBA00022723"/>
    </source>
</evidence>
<dbReference type="PANTHER" id="PTHR31313:SF81">
    <property type="entry name" value="TY1 ENHANCER ACTIVATOR"/>
    <property type="match status" value="1"/>
</dbReference>
<name>A0A397SXS6_9GLOM</name>
<dbReference type="AlphaFoldDB" id="A0A397SXS6"/>
<accession>A0A397SXS6</accession>
<feature type="compositionally biased region" description="Low complexity" evidence="7">
    <location>
        <begin position="457"/>
        <end position="486"/>
    </location>
</feature>
<dbReference type="CDD" id="cd12148">
    <property type="entry name" value="fungal_TF_MHR"/>
    <property type="match status" value="1"/>
</dbReference>
<dbReference type="InterPro" id="IPR051615">
    <property type="entry name" value="Transcr_Regulatory_Elem"/>
</dbReference>
<feature type="region of interest" description="Disordered" evidence="7">
    <location>
        <begin position="444"/>
        <end position="564"/>
    </location>
</feature>
<feature type="compositionally biased region" description="Polar residues" evidence="7">
    <location>
        <begin position="535"/>
        <end position="555"/>
    </location>
</feature>
<feature type="domain" description="Xylanolytic transcriptional activator regulatory" evidence="8">
    <location>
        <begin position="21"/>
        <end position="96"/>
    </location>
</feature>
<keyword evidence="5" id="KW-0804">Transcription</keyword>
<dbReference type="EMBL" id="QKYT01000297">
    <property type="protein sequence ID" value="RIA87711.1"/>
    <property type="molecule type" value="Genomic_DNA"/>
</dbReference>
<dbReference type="Proteomes" id="UP000265703">
    <property type="component" value="Unassembled WGS sequence"/>
</dbReference>
<evidence type="ECO:0000256" key="2">
    <source>
        <dbReference type="ARBA" id="ARBA00022833"/>
    </source>
</evidence>
<dbReference type="PANTHER" id="PTHR31313">
    <property type="entry name" value="TY1 ENHANCER ACTIVATOR"/>
    <property type="match status" value="1"/>
</dbReference>
<keyword evidence="3" id="KW-0805">Transcription regulation</keyword>
<organism evidence="9 10">
    <name type="scientific">Glomus cerebriforme</name>
    <dbReference type="NCBI Taxonomy" id="658196"/>
    <lineage>
        <taxon>Eukaryota</taxon>
        <taxon>Fungi</taxon>
        <taxon>Fungi incertae sedis</taxon>
        <taxon>Mucoromycota</taxon>
        <taxon>Glomeromycotina</taxon>
        <taxon>Glomeromycetes</taxon>
        <taxon>Glomerales</taxon>
        <taxon>Glomeraceae</taxon>
        <taxon>Glomus</taxon>
    </lineage>
</organism>
<evidence type="ECO:0000256" key="6">
    <source>
        <dbReference type="ARBA" id="ARBA00023242"/>
    </source>
</evidence>
<dbReference type="InterPro" id="IPR007219">
    <property type="entry name" value="XnlR_reg_dom"/>
</dbReference>
<feature type="compositionally biased region" description="Polar residues" evidence="7">
    <location>
        <begin position="492"/>
        <end position="504"/>
    </location>
</feature>
<evidence type="ECO:0000256" key="7">
    <source>
        <dbReference type="SAM" id="MobiDB-lite"/>
    </source>
</evidence>